<accession>A0A1H2XFL5</accession>
<name>A0A1H2XFL5_9RHOB</name>
<reference evidence="6 7" key="1">
    <citation type="submission" date="2016-10" db="EMBL/GenBank/DDBJ databases">
        <authorList>
            <person name="de Groot N.N."/>
        </authorList>
    </citation>
    <scope>NUCLEOTIDE SEQUENCE [LARGE SCALE GENOMIC DNA]</scope>
    <source>
        <strain evidence="6 7">CGMCC 1.8894</strain>
    </source>
</reference>
<keyword evidence="3 5" id="KW-1133">Transmembrane helix</keyword>
<dbReference type="Pfam" id="PF04172">
    <property type="entry name" value="LrgB"/>
    <property type="match status" value="1"/>
</dbReference>
<dbReference type="AlphaFoldDB" id="A0A1H2XFL5"/>
<gene>
    <name evidence="6" type="ORF">SAMN04488238_104178</name>
</gene>
<keyword evidence="4 5" id="KW-0472">Membrane</keyword>
<sequence>MVEVDLAEIWTYLAETPLIWLTATLLAYVAGDSLAQASGRKPAVNPVLIAVILLALVLWLTATPYAVYFEGAKFVHFLLGPATVALAVPMYAYLPQVRRAALPIVAALIAGSATAVATAVGIAWAFGLRGEILASIAPKGVTAPVALGISEALGGSPTLTAVLVILTGIIGAIVVTPLLNALGVKDWRARGLSVGVAAHGIGTARAFQVHPRAGAFAGIGMGLNAILTAFLAPWILGLFTG</sequence>
<feature type="transmembrane region" description="Helical" evidence="5">
    <location>
        <begin position="159"/>
        <end position="182"/>
    </location>
</feature>
<dbReference type="PANTHER" id="PTHR30249:SF0">
    <property type="entry name" value="PLASTIDAL GLYCOLATE_GLYCERATE TRANSLOCATOR 1, CHLOROPLASTIC"/>
    <property type="match status" value="1"/>
</dbReference>
<dbReference type="GO" id="GO:0016020">
    <property type="term" value="C:membrane"/>
    <property type="evidence" value="ECO:0007669"/>
    <property type="project" value="UniProtKB-SubCell"/>
</dbReference>
<protein>
    <submittedName>
        <fullName evidence="6">TIGR00659 family protein</fullName>
    </submittedName>
</protein>
<dbReference type="PANTHER" id="PTHR30249">
    <property type="entry name" value="PUTATIVE SEROTONIN TRANSPORTER"/>
    <property type="match status" value="1"/>
</dbReference>
<feature type="transmembrane region" description="Helical" evidence="5">
    <location>
        <begin position="12"/>
        <end position="31"/>
    </location>
</feature>
<feature type="transmembrane region" description="Helical" evidence="5">
    <location>
        <begin position="215"/>
        <end position="236"/>
    </location>
</feature>
<evidence type="ECO:0000256" key="1">
    <source>
        <dbReference type="ARBA" id="ARBA00004141"/>
    </source>
</evidence>
<feature type="transmembrane region" description="Helical" evidence="5">
    <location>
        <begin position="74"/>
        <end position="94"/>
    </location>
</feature>
<dbReference type="Proteomes" id="UP000198539">
    <property type="component" value="Unassembled WGS sequence"/>
</dbReference>
<dbReference type="EMBL" id="FNOM01000004">
    <property type="protein sequence ID" value="SDW91693.1"/>
    <property type="molecule type" value="Genomic_DNA"/>
</dbReference>
<feature type="transmembrane region" description="Helical" evidence="5">
    <location>
        <begin position="43"/>
        <end position="62"/>
    </location>
</feature>
<dbReference type="InterPro" id="IPR007300">
    <property type="entry name" value="CidB/LrgB"/>
</dbReference>
<evidence type="ECO:0000313" key="6">
    <source>
        <dbReference type="EMBL" id="SDW91693.1"/>
    </source>
</evidence>
<proteinExistence type="predicted"/>
<evidence type="ECO:0000256" key="4">
    <source>
        <dbReference type="ARBA" id="ARBA00023136"/>
    </source>
</evidence>
<comment type="subcellular location">
    <subcellularLocation>
        <location evidence="1">Membrane</location>
        <topology evidence="1">Multi-pass membrane protein</topology>
    </subcellularLocation>
</comment>
<keyword evidence="7" id="KW-1185">Reference proteome</keyword>
<dbReference type="OrthoDB" id="9811701at2"/>
<organism evidence="6 7">
    <name type="scientific">Roseicitreum antarcticum</name>
    <dbReference type="NCBI Taxonomy" id="564137"/>
    <lineage>
        <taxon>Bacteria</taxon>
        <taxon>Pseudomonadati</taxon>
        <taxon>Pseudomonadota</taxon>
        <taxon>Alphaproteobacteria</taxon>
        <taxon>Rhodobacterales</taxon>
        <taxon>Paracoccaceae</taxon>
        <taxon>Roseicitreum</taxon>
    </lineage>
</organism>
<evidence type="ECO:0000256" key="2">
    <source>
        <dbReference type="ARBA" id="ARBA00022692"/>
    </source>
</evidence>
<evidence type="ECO:0000256" key="3">
    <source>
        <dbReference type="ARBA" id="ARBA00022989"/>
    </source>
</evidence>
<evidence type="ECO:0000256" key="5">
    <source>
        <dbReference type="SAM" id="Phobius"/>
    </source>
</evidence>
<keyword evidence="2 5" id="KW-0812">Transmembrane</keyword>
<evidence type="ECO:0000313" key="7">
    <source>
        <dbReference type="Proteomes" id="UP000198539"/>
    </source>
</evidence>
<dbReference type="RefSeq" id="WP_092887600.1">
    <property type="nucleotide sequence ID" value="NZ_CP061498.1"/>
</dbReference>
<feature type="transmembrane region" description="Helical" evidence="5">
    <location>
        <begin position="101"/>
        <end position="126"/>
    </location>
</feature>
<dbReference type="STRING" id="564137.SAMN04488238_104178"/>